<dbReference type="Proteomes" id="UP000236000">
    <property type="component" value="Unassembled WGS sequence"/>
</dbReference>
<reference evidence="1 2" key="1">
    <citation type="journal article" date="2017" name="BMC Genomics">
        <title>Genome sequencing of 39 Akkermansia muciniphila isolates reveals its population structure, genomic and functional diverisity, and global distribution in mammalian gut microbiotas.</title>
        <authorList>
            <person name="Guo X."/>
            <person name="Li S."/>
            <person name="Zhang J."/>
            <person name="Wu F."/>
            <person name="Li X."/>
            <person name="Wu D."/>
            <person name="Zhang M."/>
            <person name="Ou Z."/>
            <person name="Jie Z."/>
            <person name="Yan Q."/>
            <person name="Li P."/>
            <person name="Yi J."/>
            <person name="Peng Y."/>
        </authorList>
    </citation>
    <scope>NUCLEOTIDE SEQUENCE [LARGE SCALE GENOMIC DNA]</scope>
    <source>
        <strain evidence="1 2">GP24</strain>
    </source>
</reference>
<evidence type="ECO:0000313" key="2">
    <source>
        <dbReference type="Proteomes" id="UP000236000"/>
    </source>
</evidence>
<comment type="caution">
    <text evidence="1">The sequence shown here is derived from an EMBL/GenBank/DDBJ whole genome shotgun (WGS) entry which is preliminary data.</text>
</comment>
<dbReference type="EMBL" id="PJKA01000006">
    <property type="protein sequence ID" value="PNC18859.1"/>
    <property type="molecule type" value="Genomic_DNA"/>
</dbReference>
<accession>A0A2N8HF20</accession>
<evidence type="ECO:0000313" key="1">
    <source>
        <dbReference type="EMBL" id="PNC18859.1"/>
    </source>
</evidence>
<dbReference type="AlphaFoldDB" id="A0A2N8HF20"/>
<protein>
    <submittedName>
        <fullName evidence="1">Uncharacterized protein</fullName>
    </submittedName>
</protein>
<proteinExistence type="predicted"/>
<gene>
    <name evidence="1" type="ORF">CXU22_03425</name>
</gene>
<organism evidence="1 2">
    <name type="scientific">Akkermansia muciniphila</name>
    <dbReference type="NCBI Taxonomy" id="239935"/>
    <lineage>
        <taxon>Bacteria</taxon>
        <taxon>Pseudomonadati</taxon>
        <taxon>Verrucomicrobiota</taxon>
        <taxon>Verrucomicrobiia</taxon>
        <taxon>Verrucomicrobiales</taxon>
        <taxon>Akkermansiaceae</taxon>
        <taxon>Akkermansia</taxon>
    </lineage>
</organism>
<name>A0A2N8HF20_9BACT</name>
<sequence>MLSDESLFDHKVFDDEFWNTMWEASLLTPGVPGVLEISLDEDTIAEVRAKWLETVHSLGDIAAWLVDDHEEFAPSDEFLSRIDKDCMKDFLQATEEEFKGAGIPEPPGGRHPFHDRLEELKERVERLK</sequence>